<evidence type="ECO:0000313" key="2">
    <source>
        <dbReference type="Proteomes" id="UP000287144"/>
    </source>
</evidence>
<dbReference type="EMBL" id="NKCK01000014">
    <property type="protein sequence ID" value="RSM12359.1"/>
    <property type="molecule type" value="Genomic_DNA"/>
</dbReference>
<organism evidence="1 2">
    <name type="scientific">Fusarium oligoseptatum</name>
    <dbReference type="NCBI Taxonomy" id="2604345"/>
    <lineage>
        <taxon>Eukaryota</taxon>
        <taxon>Fungi</taxon>
        <taxon>Dikarya</taxon>
        <taxon>Ascomycota</taxon>
        <taxon>Pezizomycotina</taxon>
        <taxon>Sordariomycetes</taxon>
        <taxon>Hypocreomycetidae</taxon>
        <taxon>Hypocreales</taxon>
        <taxon>Nectriaceae</taxon>
        <taxon>Fusarium</taxon>
        <taxon>Fusarium solani species complex</taxon>
    </lineage>
</organism>
<dbReference type="Proteomes" id="UP000287144">
    <property type="component" value="Unassembled WGS sequence"/>
</dbReference>
<protein>
    <submittedName>
        <fullName evidence="1">Uncharacterized protein</fullName>
    </submittedName>
</protein>
<dbReference type="InterPro" id="IPR052895">
    <property type="entry name" value="HetReg/Transcr_Mod"/>
</dbReference>
<name>A0A428UDI7_9HYPO</name>
<accession>A0A428UDI7</accession>
<dbReference type="Pfam" id="PF26639">
    <property type="entry name" value="Het-6_barrel"/>
    <property type="match status" value="1"/>
</dbReference>
<keyword evidence="2" id="KW-1185">Reference proteome</keyword>
<reference evidence="1 2" key="1">
    <citation type="submission" date="2017-06" db="EMBL/GenBank/DDBJ databases">
        <title>Comparative genomic analysis of Ambrosia Fusariam Clade fungi.</title>
        <authorList>
            <person name="Stajich J.E."/>
            <person name="Carrillo J."/>
            <person name="Kijimoto T."/>
            <person name="Eskalen A."/>
            <person name="O'Donnell K."/>
            <person name="Kasson M."/>
        </authorList>
    </citation>
    <scope>NUCLEOTIDE SEQUENCE [LARGE SCALE GENOMIC DNA]</scope>
    <source>
        <strain evidence="1 2">NRRL62579</strain>
    </source>
</reference>
<comment type="caution">
    <text evidence="1">The sequence shown here is derived from an EMBL/GenBank/DDBJ whole genome shotgun (WGS) entry which is preliminary data.</text>
</comment>
<dbReference type="AlphaFoldDB" id="A0A428UDI7"/>
<gene>
    <name evidence="1" type="ORF">CEP52_002546</name>
</gene>
<evidence type="ECO:0000313" key="1">
    <source>
        <dbReference type="EMBL" id="RSM12359.1"/>
    </source>
</evidence>
<dbReference type="PANTHER" id="PTHR24148">
    <property type="entry name" value="ANKYRIN REPEAT DOMAIN-CONTAINING PROTEIN 39 HOMOLOG-RELATED"/>
    <property type="match status" value="1"/>
</dbReference>
<dbReference type="STRING" id="1325735.A0A428UDI7"/>
<dbReference type="PANTHER" id="PTHR24148:SF64">
    <property type="entry name" value="HETEROKARYON INCOMPATIBILITY DOMAIN-CONTAINING PROTEIN"/>
    <property type="match status" value="1"/>
</dbReference>
<sequence>MRATDPRDKVYAFLGLAEELGQRGKLHPAYEKPIAEAFRDVIKFMLQSSNSLNALTLKEDPQRTKTPGLESWVPDFNSHGLMSAIVHPVLNLWSVGELAGNTHFIFGPSGDLEVQGLRIGTACAAHEFTGINRLVLDDGPGSFMSLVQDLPEYSNVWIPPLTPPLRSYLETQDLIPNKEVYDQPLIGKEGTIARQPRLEVLWRTLLRDRIGNQFPPSKRTVDLILGVWDKELLIRMVIAGMDSDPAVSIRQTNTLHSYIGGPPNWDMLKSSISGMYCARRILKGQHSDHVQNEQFPEEMRAILPELDTAWAEGRRSDEGEAMAIMASKELHTLFSAEALEFESLVNMHCARRNLFTTREGQLGIGPKSTREGDEIWNLVGADGPLVLRPQGDGRYTLLGAAYVHGAMFAEWHEGDFDAIAKDIKTISIV</sequence>
<proteinExistence type="predicted"/>